<dbReference type="GO" id="GO:0005737">
    <property type="term" value="C:cytoplasm"/>
    <property type="evidence" value="ECO:0007669"/>
    <property type="project" value="TreeGrafter"/>
</dbReference>
<dbReference type="Gene3D" id="3.40.50.720">
    <property type="entry name" value="NAD(P)-binding Rossmann-like Domain"/>
    <property type="match status" value="1"/>
</dbReference>
<dbReference type="InterPro" id="IPR036291">
    <property type="entry name" value="NAD(P)-bd_dom_sf"/>
</dbReference>
<dbReference type="InterPro" id="IPR001509">
    <property type="entry name" value="Epimerase_deHydtase"/>
</dbReference>
<evidence type="ECO:0000313" key="4">
    <source>
        <dbReference type="Proteomes" id="UP000255467"/>
    </source>
</evidence>
<reference evidence="3 4" key="1">
    <citation type="submission" date="2018-06" db="EMBL/GenBank/DDBJ databases">
        <authorList>
            <consortium name="Pathogen Informatics"/>
            <person name="Doyle S."/>
        </authorList>
    </citation>
    <scope>NUCLEOTIDE SEQUENCE [LARGE SCALE GENOMIC DNA]</scope>
    <source>
        <strain evidence="3 4">NCTC1934</strain>
    </source>
</reference>
<sequence>MRIFLAGATGVLGGRLVPLLIAAGYQVAGMTRSADKAAGLRAAGAEPVVCDVYDGAALTDAVVAYAPDLVMHQLTDLPDDPARIAEGRGANARIRVEGTRNLLAAAAAAGAPRVIAQSVAWELGGEGQRAAEFLEESVLAADGVVLRYGQFYGPGTYYPDGMPDDPRIHIDEAAARTLLALDLTPGVYRLVDGAARDIEPAE</sequence>
<dbReference type="GO" id="GO:0004029">
    <property type="term" value="F:aldehyde dehydrogenase (NAD+) activity"/>
    <property type="evidence" value="ECO:0007669"/>
    <property type="project" value="TreeGrafter"/>
</dbReference>
<name>A0A378YJS1_9NOCA</name>
<dbReference type="PANTHER" id="PTHR48079">
    <property type="entry name" value="PROTEIN YEEZ"/>
    <property type="match status" value="1"/>
</dbReference>
<evidence type="ECO:0000313" key="5">
    <source>
        <dbReference type="Proteomes" id="UP000317039"/>
    </source>
</evidence>
<dbReference type="Pfam" id="PF01370">
    <property type="entry name" value="Epimerase"/>
    <property type="match status" value="1"/>
</dbReference>
<protein>
    <submittedName>
        <fullName evidence="2">NAD-dependent epimerase/dehydratase family protein</fullName>
    </submittedName>
    <submittedName>
        <fullName evidence="3">NADH-flavin reductase</fullName>
    </submittedName>
</protein>
<accession>A0A378YJS1</accession>
<dbReference type="RefSeq" id="WP_039810774.1">
    <property type="nucleotide sequence ID" value="NZ_CP041695.1"/>
</dbReference>
<evidence type="ECO:0000313" key="3">
    <source>
        <dbReference type="EMBL" id="SUA77445.1"/>
    </source>
</evidence>
<organism evidence="3 4">
    <name type="scientific">Nocardia otitidiscaviarum</name>
    <dbReference type="NCBI Taxonomy" id="1823"/>
    <lineage>
        <taxon>Bacteria</taxon>
        <taxon>Bacillati</taxon>
        <taxon>Actinomycetota</taxon>
        <taxon>Actinomycetes</taxon>
        <taxon>Mycobacteriales</taxon>
        <taxon>Nocardiaceae</taxon>
        <taxon>Nocardia</taxon>
    </lineage>
</organism>
<keyword evidence="4" id="KW-1185">Reference proteome</keyword>
<dbReference type="GeneID" id="80335567"/>
<dbReference type="EMBL" id="UGRY01000002">
    <property type="protein sequence ID" value="SUA77445.1"/>
    <property type="molecule type" value="Genomic_DNA"/>
</dbReference>
<dbReference type="Proteomes" id="UP000317039">
    <property type="component" value="Chromosome"/>
</dbReference>
<dbReference type="AlphaFoldDB" id="A0A378YJS1"/>
<proteinExistence type="predicted"/>
<dbReference type="OrthoDB" id="9787292at2"/>
<dbReference type="SUPFAM" id="SSF51735">
    <property type="entry name" value="NAD(P)-binding Rossmann-fold domains"/>
    <property type="match status" value="1"/>
</dbReference>
<evidence type="ECO:0000313" key="2">
    <source>
        <dbReference type="EMBL" id="QDP81449.1"/>
    </source>
</evidence>
<dbReference type="PANTHER" id="PTHR48079:SF6">
    <property type="entry name" value="NAD(P)-BINDING DOMAIN-CONTAINING PROTEIN-RELATED"/>
    <property type="match status" value="1"/>
</dbReference>
<evidence type="ECO:0000259" key="1">
    <source>
        <dbReference type="Pfam" id="PF01370"/>
    </source>
</evidence>
<dbReference type="EMBL" id="CP041695">
    <property type="protein sequence ID" value="QDP81449.1"/>
    <property type="molecule type" value="Genomic_DNA"/>
</dbReference>
<dbReference type="InterPro" id="IPR051783">
    <property type="entry name" value="NAD(P)-dependent_oxidoreduct"/>
</dbReference>
<dbReference type="KEGG" id="nod:FOH10_24720"/>
<gene>
    <name evidence="2" type="ORF">FOH10_24720</name>
    <name evidence="3" type="ORF">NCTC1934_03026</name>
</gene>
<feature type="domain" description="NAD-dependent epimerase/dehydratase" evidence="1">
    <location>
        <begin position="3"/>
        <end position="118"/>
    </location>
</feature>
<dbReference type="Proteomes" id="UP000255467">
    <property type="component" value="Unassembled WGS sequence"/>
</dbReference>
<reference evidence="2 5" key="2">
    <citation type="submission" date="2019-07" db="EMBL/GenBank/DDBJ databases">
        <title>Complete Genome Sequence and Methylome Analysis of Nocardia otitidis-caviarum NEB252.</title>
        <authorList>
            <person name="Fomenkov A."/>
            <person name="Anton B.P."/>
            <person name="Vincze T."/>
            <person name="Roberts R.J."/>
        </authorList>
    </citation>
    <scope>NUCLEOTIDE SEQUENCE [LARGE SCALE GENOMIC DNA]</scope>
    <source>
        <strain evidence="2 5">NEB252</strain>
    </source>
</reference>
<dbReference type="STRING" id="1406858.GCA_000710895_04843"/>